<dbReference type="AlphaFoldDB" id="A0A6G7EVM8"/>
<sequence>MHFKKYEKYLNYGITKCPVESSMYMLVQNFLDELFEYQKISVISGVGLRKNKDFRLETLAGISDIYIVSSDYKYKSNQGKCLGCIEIKSPTEELKHTEQIIFQSKSLSNVIYTNGIIWEYYKNSNLEWKINLSIGSFLKSIKDIQINHKEYYGLIIKLLDIKWQ</sequence>
<evidence type="ECO:0000313" key="1">
    <source>
        <dbReference type="EMBL" id="QHW12323.1"/>
    </source>
</evidence>
<reference evidence="1" key="1">
    <citation type="journal article" date="2020" name="Antimicrob. Agents Chemother.">
        <title>The novel macrolide resistance genes mef(D), msr(F) and msr(H) are present on resistance islands in Macrococcus canis, Macrococcus caseolyticus and Staphylococcus aureus.</title>
        <authorList>
            <person name="Schwendener S."/>
            <person name="Dona V."/>
            <person name="Perreten V."/>
        </authorList>
    </citation>
    <scope>NUCLEOTIDE SEQUENCE</scope>
    <source>
        <strain evidence="1">Epi0076A</strain>
    </source>
</reference>
<accession>A0A6G7EVM8</accession>
<dbReference type="EMBL" id="CP047363">
    <property type="protein sequence ID" value="QIH77402.1"/>
    <property type="molecule type" value="Genomic_DNA"/>
</dbReference>
<proteinExistence type="predicted"/>
<evidence type="ECO:0008006" key="3">
    <source>
        <dbReference type="Google" id="ProtNLM"/>
    </source>
</evidence>
<dbReference type="Proteomes" id="UP000501122">
    <property type="component" value="Chromosome"/>
</dbReference>
<evidence type="ECO:0000313" key="2">
    <source>
        <dbReference type="EMBL" id="QIH77402.1"/>
    </source>
</evidence>
<protein>
    <recommendedName>
        <fullName evidence="3">Restriction endonuclease</fullName>
    </recommendedName>
</protein>
<dbReference type="RefSeq" id="WP_164952943.1">
    <property type="nucleotide sequence ID" value="NZ_CP047363.1"/>
</dbReference>
<dbReference type="EMBL" id="MN728681">
    <property type="protein sequence ID" value="QHW12323.1"/>
    <property type="molecule type" value="Genomic_DNA"/>
</dbReference>
<name>A0A6G7EVM8_9STAP</name>
<organism evidence="1">
    <name type="scientific">Macrococcoides canis</name>
    <dbReference type="NCBI Taxonomy" id="1855823"/>
    <lineage>
        <taxon>Bacteria</taxon>
        <taxon>Bacillati</taxon>
        <taxon>Bacillota</taxon>
        <taxon>Bacilli</taxon>
        <taxon>Bacillales</taxon>
        <taxon>Staphylococcaceae</taxon>
        <taxon>Macrococcoides</taxon>
    </lineage>
</organism>
<gene>
    <name evidence="1" type="ORF">0076A_00036</name>
    <name evidence="2" type="ORF">GTN30_01810</name>
</gene>